<dbReference type="PANTHER" id="PTHR24410:SF23">
    <property type="entry name" value="BTB DOMAIN-CONTAINING PROTEIN-RELATED"/>
    <property type="match status" value="1"/>
</dbReference>
<protein>
    <submittedName>
        <fullName evidence="5 6">Kelch repeat and BTB domain-containing protein 3-like</fullName>
    </submittedName>
</protein>
<reference evidence="4" key="1">
    <citation type="journal article" date="2021" name="Elife">
        <title>Highly contiguous assemblies of 101 drosophilid genomes.</title>
        <authorList>
            <person name="Kim B.Y."/>
            <person name="Wang J.R."/>
            <person name="Miller D.E."/>
            <person name="Barmina O."/>
            <person name="Delaney E."/>
            <person name="Thompson A."/>
            <person name="Comeault A.A."/>
            <person name="Peede D."/>
            <person name="D'Agostino E.R."/>
            <person name="Pelaez J."/>
            <person name="Aguilar J.M."/>
            <person name="Haji D."/>
            <person name="Matsunaga T."/>
            <person name="Armstrong E.E."/>
            <person name="Zych M."/>
            <person name="Ogawa Y."/>
            <person name="Stamenkovic-Radak M."/>
            <person name="Jelic M."/>
            <person name="Veselinovic M.S."/>
            <person name="Tanaskovic M."/>
            <person name="Eric P."/>
            <person name="Gao J.J."/>
            <person name="Katoh T.K."/>
            <person name="Toda M.J."/>
            <person name="Watabe H."/>
            <person name="Watada M."/>
            <person name="Davis J.S."/>
            <person name="Moyle L.C."/>
            <person name="Manoli G."/>
            <person name="Bertolini E."/>
            <person name="Kostal V."/>
            <person name="Hawley R.S."/>
            <person name="Takahashi A."/>
            <person name="Jones C.D."/>
            <person name="Price D.K."/>
            <person name="Whiteman N."/>
            <person name="Kopp A."/>
            <person name="Matute D.R."/>
            <person name="Petrov D.A."/>
        </authorList>
    </citation>
    <scope>NUCLEOTIDE SEQUENCE [LARGE SCALE GENOMIC DNA]</scope>
</reference>
<feature type="domain" description="BTB" evidence="2">
    <location>
        <begin position="19"/>
        <end position="79"/>
    </location>
</feature>
<dbReference type="PANTHER" id="PTHR24410">
    <property type="entry name" value="HL07962P-RELATED"/>
    <property type="match status" value="1"/>
</dbReference>
<dbReference type="GeneID" id="108047696"/>
<gene>
    <name evidence="5 6" type="primary">LOC108047696</name>
    <name evidence="3" type="synonym">108047696</name>
</gene>
<dbReference type="EnsemblMetazoa" id="XM_017127991.1">
    <property type="protein sequence ID" value="XP_016983480.1"/>
    <property type="gene ID" value="LOC108047696"/>
</dbReference>
<evidence type="ECO:0000313" key="6">
    <source>
        <dbReference type="RefSeq" id="XP_016983480.1"/>
    </source>
</evidence>
<dbReference type="CDD" id="cd18186">
    <property type="entry name" value="BTB_POZ_ZBTB_KLHL-like"/>
    <property type="match status" value="1"/>
</dbReference>
<dbReference type="Proteomes" id="UP001652680">
    <property type="component" value="Unassembled WGS sequence"/>
</dbReference>
<dbReference type="InterPro" id="IPR011333">
    <property type="entry name" value="SKP1/BTB/POZ_sf"/>
</dbReference>
<keyword evidence="4" id="KW-1185">Reference proteome</keyword>
<evidence type="ECO:0000313" key="5">
    <source>
        <dbReference type="RefSeq" id="XP_016983479.1"/>
    </source>
</evidence>
<dbReference type="Gene3D" id="3.30.710.10">
    <property type="entry name" value="Potassium Channel Kv1.1, Chain A"/>
    <property type="match status" value="1"/>
</dbReference>
<dbReference type="SMART" id="SM00225">
    <property type="entry name" value="BTB"/>
    <property type="match status" value="1"/>
</dbReference>
<reference evidence="5 6" key="2">
    <citation type="submission" date="2025-04" db="UniProtKB">
        <authorList>
            <consortium name="RefSeq"/>
        </authorList>
    </citation>
    <scope>IDENTIFICATION</scope>
</reference>
<dbReference type="InterPro" id="IPR000210">
    <property type="entry name" value="BTB/POZ_dom"/>
</dbReference>
<dbReference type="AlphaFoldDB" id="A0A6P4EZA6"/>
<proteinExistence type="predicted"/>
<organism evidence="6">
    <name type="scientific">Drosophila rhopaloa</name>
    <name type="common">Fruit fly</name>
    <dbReference type="NCBI Taxonomy" id="1041015"/>
    <lineage>
        <taxon>Eukaryota</taxon>
        <taxon>Metazoa</taxon>
        <taxon>Ecdysozoa</taxon>
        <taxon>Arthropoda</taxon>
        <taxon>Hexapoda</taxon>
        <taxon>Insecta</taxon>
        <taxon>Pterygota</taxon>
        <taxon>Neoptera</taxon>
        <taxon>Endopterygota</taxon>
        <taxon>Diptera</taxon>
        <taxon>Brachycera</taxon>
        <taxon>Muscomorpha</taxon>
        <taxon>Ephydroidea</taxon>
        <taxon>Drosophilidae</taxon>
        <taxon>Drosophila</taxon>
        <taxon>Sophophora</taxon>
    </lineage>
</organism>
<evidence type="ECO:0000313" key="4">
    <source>
        <dbReference type="Proteomes" id="UP001652680"/>
    </source>
</evidence>
<dbReference type="EnsemblMetazoa" id="XM_017127990.1">
    <property type="protein sequence ID" value="XP_016983479.1"/>
    <property type="gene ID" value="LOC108047696"/>
</dbReference>
<accession>A0A6P4EZA6</accession>
<dbReference type="RefSeq" id="XP_016983480.1">
    <property type="nucleotide sequence ID" value="XM_017127991.1"/>
</dbReference>
<dbReference type="InterPro" id="IPR051481">
    <property type="entry name" value="BTB-POZ/Galectin-3-binding"/>
</dbReference>
<dbReference type="SUPFAM" id="SSF54695">
    <property type="entry name" value="POZ domain"/>
    <property type="match status" value="1"/>
</dbReference>
<feature type="region of interest" description="Disordered" evidence="1">
    <location>
        <begin position="214"/>
        <end position="234"/>
    </location>
</feature>
<dbReference type="Pfam" id="PF00651">
    <property type="entry name" value="BTB"/>
    <property type="match status" value="1"/>
</dbReference>
<name>A0A6P4EZA6_DRORH</name>
<evidence type="ECO:0000256" key="1">
    <source>
        <dbReference type="SAM" id="MobiDB-lite"/>
    </source>
</evidence>
<evidence type="ECO:0000313" key="3">
    <source>
        <dbReference type="EnsemblMetazoa" id="XP_016983479.1"/>
    </source>
</evidence>
<dbReference type="RefSeq" id="XP_016983479.1">
    <property type="nucleotide sequence ID" value="XM_017127990.1"/>
</dbReference>
<dbReference type="OrthoDB" id="7872163at2759"/>
<reference evidence="3" key="3">
    <citation type="submission" date="2025-05" db="UniProtKB">
        <authorList>
            <consortium name="EnsemblMetazoa"/>
        </authorList>
    </citation>
    <scope>IDENTIFICATION</scope>
</reference>
<dbReference type="PROSITE" id="PS50097">
    <property type="entry name" value="BTB"/>
    <property type="match status" value="1"/>
</dbReference>
<evidence type="ECO:0000259" key="2">
    <source>
        <dbReference type="PROSITE" id="PS50097"/>
    </source>
</evidence>
<sequence>MEKWLEPVFTNLIENKKFCDCQILVENETFDCHKVILASASEFFERMFLSEFKESKSGRFHLSEVKPETFAKFLEYVYTYNKRNLMENTNSMIMELHNCGSTWLVGSIASDCLDILKARADYMVIGDLIELFQHSYNIGQRELIEISVRNFKHRFPSTMNCYDVLDLSLDVFEQYTIITKGLLPEVERFKMIESYVTVGNEAVEDVIECVDVAKDNEEETSETDGKPGTSKAISESTEAGAAVVRMGNLRLDKAKDSKIKMIHHKYIKTLLSYINFNNMTKNDFYDVVGKSVLLNNQEKYEGLYLTR</sequence>